<sequence>MSLLLCFPFTKRGAAPSIGVWVGDGGVRGACWIKKLTVGLLIGIGKPSTFWKSDELLMQGNGVGLISYNLRTGKLRDLAINGMAGITRWAYFVREEFGFSAREMKLGCRECNLVVLWRLI</sequence>
<evidence type="ECO:0000313" key="1">
    <source>
        <dbReference type="EMBL" id="GMN32997.1"/>
    </source>
</evidence>
<organism evidence="1 2">
    <name type="scientific">Ficus carica</name>
    <name type="common">Common fig</name>
    <dbReference type="NCBI Taxonomy" id="3494"/>
    <lineage>
        <taxon>Eukaryota</taxon>
        <taxon>Viridiplantae</taxon>
        <taxon>Streptophyta</taxon>
        <taxon>Embryophyta</taxon>
        <taxon>Tracheophyta</taxon>
        <taxon>Spermatophyta</taxon>
        <taxon>Magnoliopsida</taxon>
        <taxon>eudicotyledons</taxon>
        <taxon>Gunneridae</taxon>
        <taxon>Pentapetalae</taxon>
        <taxon>rosids</taxon>
        <taxon>fabids</taxon>
        <taxon>Rosales</taxon>
        <taxon>Moraceae</taxon>
        <taxon>Ficeae</taxon>
        <taxon>Ficus</taxon>
    </lineage>
</organism>
<dbReference type="AlphaFoldDB" id="A0AA88CWW3"/>
<name>A0AA88CWW3_FICCA</name>
<dbReference type="EMBL" id="BTGU01000004">
    <property type="protein sequence ID" value="GMN32997.1"/>
    <property type="molecule type" value="Genomic_DNA"/>
</dbReference>
<reference evidence="1" key="1">
    <citation type="submission" date="2023-07" db="EMBL/GenBank/DDBJ databases">
        <title>draft genome sequence of fig (Ficus carica).</title>
        <authorList>
            <person name="Takahashi T."/>
            <person name="Nishimura K."/>
        </authorList>
    </citation>
    <scope>NUCLEOTIDE SEQUENCE</scope>
</reference>
<dbReference type="Proteomes" id="UP001187192">
    <property type="component" value="Unassembled WGS sequence"/>
</dbReference>
<gene>
    <name evidence="1" type="ORF">TIFTF001_003912</name>
</gene>
<protein>
    <submittedName>
        <fullName evidence="1">Uncharacterized protein</fullName>
    </submittedName>
</protein>
<comment type="caution">
    <text evidence="1">The sequence shown here is derived from an EMBL/GenBank/DDBJ whole genome shotgun (WGS) entry which is preliminary data.</text>
</comment>
<proteinExistence type="predicted"/>
<accession>A0AA88CWW3</accession>
<keyword evidence="2" id="KW-1185">Reference proteome</keyword>
<evidence type="ECO:0000313" key="2">
    <source>
        <dbReference type="Proteomes" id="UP001187192"/>
    </source>
</evidence>